<dbReference type="GO" id="GO:0016020">
    <property type="term" value="C:membrane"/>
    <property type="evidence" value="ECO:0007669"/>
    <property type="project" value="UniProtKB-SubCell"/>
</dbReference>
<feature type="transmembrane region" description="Helical" evidence="6">
    <location>
        <begin position="461"/>
        <end position="482"/>
    </location>
</feature>
<feature type="compositionally biased region" description="Polar residues" evidence="5">
    <location>
        <begin position="57"/>
        <end position="71"/>
    </location>
</feature>
<evidence type="ECO:0000256" key="2">
    <source>
        <dbReference type="ARBA" id="ARBA00022692"/>
    </source>
</evidence>
<feature type="compositionally biased region" description="Low complexity" evidence="5">
    <location>
        <begin position="101"/>
        <end position="154"/>
    </location>
</feature>
<keyword evidence="4 6" id="KW-0472">Membrane</keyword>
<comment type="caution">
    <text evidence="7">The sequence shown here is derived from an EMBL/GenBank/DDBJ whole genome shotgun (WGS) entry which is preliminary data.</text>
</comment>
<proteinExistence type="predicted"/>
<sequence length="506" mass="55297">MSNNTAGPTDSRSSSPSNGHQSSSGEGTASESPYLAFINQSFSTDQDLSLPERTIASPVQDSAPGSHSESQGHPVKTAPKERTLNKLFKRGSKDTLRSNGSSSPIISAHSAPRALRAASSNPAASNTSLPPTKGLASGSFQPSVRSSSSSLSASVTPPTPPKSILKQSRSPATSTVPWPPAPASMRSSTTPQQPHAQEQQEYVSPPPADSATAPYYPPPPPSTGSSDGQRNSGFFNFAHRSSATMTSGPTSSAFDVTQTDLTLEGLAQRWQAYQAMMKKRYAEDPFYRRWTKSKWVLLMSAIILLGYSCAVFAVSLGYMLEKFDLAPVIMEFHGNLVRLSLAGSAFGIVCAFIGLIGVITESRVWLSWYTTLLWPSFALYISVGYIAFRRAKAHLRDHVGKEWEHLYTRDQRLIVQQNLKCCGYNDWSHHGAYDLRCFPKINLPGCVHKYNKHEESVLTNFWTIAFSIAPLHLFVMISALLCSNHVDGMLRSARPGLKSFKEEKEE</sequence>
<comment type="subcellular location">
    <subcellularLocation>
        <location evidence="1">Membrane</location>
        <topology evidence="1">Multi-pass membrane protein</topology>
    </subcellularLocation>
</comment>
<name>A0A9P6M052_MORAP</name>
<feature type="compositionally biased region" description="Low complexity" evidence="5">
    <location>
        <begin position="11"/>
        <end position="24"/>
    </location>
</feature>
<dbReference type="EMBL" id="JAAAHY010000712">
    <property type="protein sequence ID" value="KAF9958691.1"/>
    <property type="molecule type" value="Genomic_DNA"/>
</dbReference>
<dbReference type="AlphaFoldDB" id="A0A9P6M052"/>
<dbReference type="Pfam" id="PF00335">
    <property type="entry name" value="Tetraspanin"/>
    <property type="match status" value="1"/>
</dbReference>
<gene>
    <name evidence="7" type="ORF">BGZ70_009113</name>
</gene>
<evidence type="ECO:0000256" key="3">
    <source>
        <dbReference type="ARBA" id="ARBA00022989"/>
    </source>
</evidence>
<feature type="compositionally biased region" description="Polar residues" evidence="5">
    <location>
        <begin position="165"/>
        <end position="176"/>
    </location>
</feature>
<dbReference type="InterPro" id="IPR018499">
    <property type="entry name" value="Tetraspanin/Peripherin"/>
</dbReference>
<feature type="compositionally biased region" description="Polar residues" evidence="5">
    <location>
        <begin position="1"/>
        <end position="10"/>
    </location>
</feature>
<dbReference type="OrthoDB" id="2156690at2759"/>
<protein>
    <recommendedName>
        <fullName evidence="9">Tetraspanin Tsp2</fullName>
    </recommendedName>
</protein>
<feature type="transmembrane region" description="Helical" evidence="6">
    <location>
        <begin position="339"/>
        <end position="359"/>
    </location>
</feature>
<keyword evidence="2 6" id="KW-0812">Transmembrane</keyword>
<feature type="region of interest" description="Disordered" evidence="5">
    <location>
        <begin position="1"/>
        <end position="233"/>
    </location>
</feature>
<evidence type="ECO:0000256" key="4">
    <source>
        <dbReference type="ARBA" id="ARBA00023136"/>
    </source>
</evidence>
<reference evidence="7" key="1">
    <citation type="journal article" date="2020" name="Fungal Divers.">
        <title>Resolving the Mortierellaceae phylogeny through synthesis of multi-gene phylogenetics and phylogenomics.</title>
        <authorList>
            <person name="Vandepol N."/>
            <person name="Liber J."/>
            <person name="Desiro A."/>
            <person name="Na H."/>
            <person name="Kennedy M."/>
            <person name="Barry K."/>
            <person name="Grigoriev I.V."/>
            <person name="Miller A.N."/>
            <person name="O'Donnell K."/>
            <person name="Stajich J.E."/>
            <person name="Bonito G."/>
        </authorList>
    </citation>
    <scope>NUCLEOTIDE SEQUENCE</scope>
    <source>
        <strain evidence="7">CK1249</strain>
    </source>
</reference>
<evidence type="ECO:0000313" key="8">
    <source>
        <dbReference type="Proteomes" id="UP000738359"/>
    </source>
</evidence>
<evidence type="ECO:0008006" key="9">
    <source>
        <dbReference type="Google" id="ProtNLM"/>
    </source>
</evidence>
<evidence type="ECO:0000256" key="5">
    <source>
        <dbReference type="SAM" id="MobiDB-lite"/>
    </source>
</evidence>
<feature type="compositionally biased region" description="Polar residues" evidence="5">
    <location>
        <begin position="185"/>
        <end position="202"/>
    </location>
</feature>
<feature type="compositionally biased region" description="Polar residues" evidence="5">
    <location>
        <begin position="38"/>
        <end position="47"/>
    </location>
</feature>
<feature type="transmembrane region" description="Helical" evidence="6">
    <location>
        <begin position="295"/>
        <end position="319"/>
    </location>
</feature>
<evidence type="ECO:0000313" key="7">
    <source>
        <dbReference type="EMBL" id="KAF9958691.1"/>
    </source>
</evidence>
<keyword evidence="8" id="KW-1185">Reference proteome</keyword>
<dbReference type="Proteomes" id="UP000738359">
    <property type="component" value="Unassembled WGS sequence"/>
</dbReference>
<feature type="transmembrane region" description="Helical" evidence="6">
    <location>
        <begin position="366"/>
        <end position="388"/>
    </location>
</feature>
<evidence type="ECO:0000256" key="6">
    <source>
        <dbReference type="SAM" id="Phobius"/>
    </source>
</evidence>
<accession>A0A9P6M052</accession>
<evidence type="ECO:0000256" key="1">
    <source>
        <dbReference type="ARBA" id="ARBA00004141"/>
    </source>
</evidence>
<keyword evidence="3 6" id="KW-1133">Transmembrane helix</keyword>
<organism evidence="7 8">
    <name type="scientific">Mortierella alpina</name>
    <name type="common">Oleaginous fungus</name>
    <name type="synonym">Mortierella renispora</name>
    <dbReference type="NCBI Taxonomy" id="64518"/>
    <lineage>
        <taxon>Eukaryota</taxon>
        <taxon>Fungi</taxon>
        <taxon>Fungi incertae sedis</taxon>
        <taxon>Mucoromycota</taxon>
        <taxon>Mortierellomycotina</taxon>
        <taxon>Mortierellomycetes</taxon>
        <taxon>Mortierellales</taxon>
        <taxon>Mortierellaceae</taxon>
        <taxon>Mortierella</taxon>
    </lineage>
</organism>